<reference evidence="3 4" key="1">
    <citation type="submission" date="2016-09" db="EMBL/GenBank/DDBJ databases">
        <title>Metabolic pathway, cell adaptation mechanisms and a novel monoxygenase revealed through proteogenomic-transcription analysis of a Sphingomonas haloaromaticamans strain degrading the fungicide ortho-phenylphenol.</title>
        <authorList>
            <person name="Perruchon C."/>
            <person name="Papadopoulou E.S."/>
            <person name="Rousidou C."/>
            <person name="Vasileiadis S."/>
            <person name="Tanou G."/>
            <person name="Amoutzias G."/>
            <person name="Molassiotis A."/>
            <person name="Karpouzas D.G."/>
        </authorList>
    </citation>
    <scope>NUCLEOTIDE SEQUENCE [LARGE SCALE GENOMIC DNA]</scope>
    <source>
        <strain evidence="3 4">P3</strain>
    </source>
</reference>
<organism evidence="3 4">
    <name type="scientific">Edaphosphingomonas haloaromaticamans</name>
    <dbReference type="NCBI Taxonomy" id="653954"/>
    <lineage>
        <taxon>Bacteria</taxon>
        <taxon>Pseudomonadati</taxon>
        <taxon>Pseudomonadota</taxon>
        <taxon>Alphaproteobacteria</taxon>
        <taxon>Sphingomonadales</taxon>
        <taxon>Rhizorhabdaceae</taxon>
        <taxon>Edaphosphingomonas</taxon>
    </lineage>
</organism>
<dbReference type="EMBL" id="MIPT01000001">
    <property type="protein sequence ID" value="OHT18228.1"/>
    <property type="molecule type" value="Genomic_DNA"/>
</dbReference>
<evidence type="ECO:0000313" key="3">
    <source>
        <dbReference type="EMBL" id="OHT18228.1"/>
    </source>
</evidence>
<dbReference type="Gene3D" id="2.30.110.10">
    <property type="entry name" value="Electron Transport, Fmn-binding Protein, Chain A"/>
    <property type="match status" value="1"/>
</dbReference>
<dbReference type="GO" id="GO:0010181">
    <property type="term" value="F:FMN binding"/>
    <property type="evidence" value="ECO:0007669"/>
    <property type="project" value="InterPro"/>
</dbReference>
<keyword evidence="1 3" id="KW-0560">Oxidoreductase</keyword>
<feature type="domain" description="Flavin reductase like" evidence="2">
    <location>
        <begin position="18"/>
        <end position="163"/>
    </location>
</feature>
<comment type="caution">
    <text evidence="3">The sequence shown here is derived from an EMBL/GenBank/DDBJ whole genome shotgun (WGS) entry which is preliminary data.</text>
</comment>
<keyword evidence="4" id="KW-1185">Reference proteome</keyword>
<dbReference type="PANTHER" id="PTHR30466">
    <property type="entry name" value="FLAVIN REDUCTASE"/>
    <property type="match status" value="1"/>
</dbReference>
<dbReference type="RefSeq" id="WP_254684328.1">
    <property type="nucleotide sequence ID" value="NZ_MIPT01000001.1"/>
</dbReference>
<dbReference type="GO" id="GO:0052874">
    <property type="term" value="F:FMN reductase (NADH) activity"/>
    <property type="evidence" value="ECO:0007669"/>
    <property type="project" value="UniProtKB-EC"/>
</dbReference>
<gene>
    <name evidence="3" type="primary">rutF</name>
    <name evidence="3" type="ORF">BHE75_00199</name>
</gene>
<accession>A0A1S1H7X0</accession>
<dbReference type="SUPFAM" id="SSF50475">
    <property type="entry name" value="FMN-binding split barrel"/>
    <property type="match status" value="1"/>
</dbReference>
<evidence type="ECO:0000259" key="2">
    <source>
        <dbReference type="SMART" id="SM00903"/>
    </source>
</evidence>
<dbReference type="Proteomes" id="UP000179467">
    <property type="component" value="Unassembled WGS sequence"/>
</dbReference>
<dbReference type="AlphaFoldDB" id="A0A1S1H7X0"/>
<dbReference type="PANTHER" id="PTHR30466:SF1">
    <property type="entry name" value="FMN REDUCTASE (NADH) RUTF"/>
    <property type="match status" value="1"/>
</dbReference>
<dbReference type="InterPro" id="IPR050268">
    <property type="entry name" value="NADH-dep_flavin_reductase"/>
</dbReference>
<name>A0A1S1H7X0_9SPHN</name>
<dbReference type="GO" id="GO:0042602">
    <property type="term" value="F:riboflavin reductase (NADPH) activity"/>
    <property type="evidence" value="ECO:0007669"/>
    <property type="project" value="TreeGrafter"/>
</dbReference>
<evidence type="ECO:0000256" key="1">
    <source>
        <dbReference type="ARBA" id="ARBA00023002"/>
    </source>
</evidence>
<protein>
    <submittedName>
        <fullName evidence="3">FMN reductase (NADH) RutF</fullName>
        <ecNumber evidence="3">1.5.1.42</ecNumber>
    </submittedName>
</protein>
<dbReference type="InterPro" id="IPR002563">
    <property type="entry name" value="Flavin_Rdtase-like_dom"/>
</dbReference>
<dbReference type="Pfam" id="PF01613">
    <property type="entry name" value="Flavin_Reduct"/>
    <property type="match status" value="1"/>
</dbReference>
<dbReference type="SMART" id="SM00903">
    <property type="entry name" value="Flavin_Reduct"/>
    <property type="match status" value="1"/>
</dbReference>
<sequence>MTFHTEQKALEDAFRNAMRRHASTVAIITTGDESQWVGMAATAVSSVSSDPPTLLIVVNRAASLATALQARKKFCVNLLAERHKDLVSAFGGKLKGQDRFKVGEWRLTPDGLPTLVDALASLACETVQVVGAATHDIYVGRVVGVTVHPDIDPLVWMDGRIATIMDHM</sequence>
<dbReference type="GO" id="GO:0006208">
    <property type="term" value="P:pyrimidine nucleobase catabolic process"/>
    <property type="evidence" value="ECO:0007669"/>
    <property type="project" value="TreeGrafter"/>
</dbReference>
<dbReference type="InterPro" id="IPR012349">
    <property type="entry name" value="Split_barrel_FMN-bd"/>
</dbReference>
<evidence type="ECO:0000313" key="4">
    <source>
        <dbReference type="Proteomes" id="UP000179467"/>
    </source>
</evidence>
<dbReference type="EC" id="1.5.1.42" evidence="3"/>
<proteinExistence type="predicted"/>